<dbReference type="PANTHER" id="PTHR33744">
    <property type="entry name" value="CARBOHYDRATE DIACID REGULATOR"/>
    <property type="match status" value="1"/>
</dbReference>
<comment type="caution">
    <text evidence="2">The sequence shown here is derived from an EMBL/GenBank/DDBJ whole genome shotgun (WGS) entry which is preliminary data.</text>
</comment>
<reference evidence="3" key="1">
    <citation type="journal article" date="2019" name="Int. J. Syst. Evol. Microbiol.">
        <title>The Global Catalogue of Microorganisms (GCM) 10K type strain sequencing project: providing services to taxonomists for standard genome sequencing and annotation.</title>
        <authorList>
            <consortium name="The Broad Institute Genomics Platform"/>
            <consortium name="The Broad Institute Genome Sequencing Center for Infectious Disease"/>
            <person name="Wu L."/>
            <person name="Ma J."/>
        </authorList>
    </citation>
    <scope>NUCLEOTIDE SEQUENCE [LARGE SCALE GENOMIC DNA]</scope>
    <source>
        <strain evidence="3">JCM 5052</strain>
    </source>
</reference>
<dbReference type="InterPro" id="IPR051448">
    <property type="entry name" value="CdaR-like_regulators"/>
</dbReference>
<dbReference type="PANTHER" id="PTHR33744:SF17">
    <property type="entry name" value="CONSERVED PROTEIN"/>
    <property type="match status" value="1"/>
</dbReference>
<dbReference type="Gene3D" id="1.10.10.2840">
    <property type="entry name" value="PucR C-terminal helix-turn-helix domain"/>
    <property type="match status" value="1"/>
</dbReference>
<dbReference type="Pfam" id="PF13556">
    <property type="entry name" value="HTH_30"/>
    <property type="match status" value="1"/>
</dbReference>
<proteinExistence type="predicted"/>
<keyword evidence="3" id="KW-1185">Reference proteome</keyword>
<evidence type="ECO:0000313" key="2">
    <source>
        <dbReference type="EMBL" id="GAA0524801.1"/>
    </source>
</evidence>
<name>A0ABP3MPY6_9ACTN</name>
<gene>
    <name evidence="2" type="ORF">GCM10010390_29060</name>
</gene>
<evidence type="ECO:0000313" key="3">
    <source>
        <dbReference type="Proteomes" id="UP001501576"/>
    </source>
</evidence>
<evidence type="ECO:0000259" key="1">
    <source>
        <dbReference type="Pfam" id="PF13556"/>
    </source>
</evidence>
<accession>A0ABP3MPY6</accession>
<dbReference type="EMBL" id="BAAABZ010000016">
    <property type="protein sequence ID" value="GAA0524801.1"/>
    <property type="molecule type" value="Genomic_DNA"/>
</dbReference>
<sequence length="550" mass="58657">MQYFSDMENTLTLERLIADIGQPLLRLAVDPHEAAEPLTGVLIHDPSDTVGLEAGCLVLCVGLASGSELVSLGREARRAGVCGLAVKSPLPPEAVDCPVPVVEVNRHASWMHVATITRQRIQDYARAQWEPAGATSDLFAIANTVSMVIHAPVTIEDATSAVLAWSAGQEKADESRVETILGRAVRPWRVRKLADSGVFQRLNASTAPVYVEPYEPTMLPRVAVAVRAGSEVLGYVWAVTSGPLPKEHARWLELFTSVVALHLANMRADSSPWARQQRRELAAAMLAGGAAGAGAAREAGLEKGPFCVLAVGLRPRRTASPTAGETASPEDAAAAANLRRLEEVLTLYLTAVHPSALAVRGNRAVYVLTAWPKLGAEEALAAARSLAEDFLARSPAGPGPGYLAAVAWPAAAPGDIPVVRLQADAVLRALGQAEPPRSVATVEDMALPVMLQHLGDIAQSLDLPRVTGPLRRLADHDGPNGILTRTLSTFLAVGSVADDAALRLRVHVNTLRYRLRRIREVSGLDFEDADQMLLAQLQLRLNEVVSPPLV</sequence>
<dbReference type="Proteomes" id="UP001501576">
    <property type="component" value="Unassembled WGS sequence"/>
</dbReference>
<organism evidence="2 3">
    <name type="scientific">Streptomyces mordarskii</name>
    <dbReference type="NCBI Taxonomy" id="1226758"/>
    <lineage>
        <taxon>Bacteria</taxon>
        <taxon>Bacillati</taxon>
        <taxon>Actinomycetota</taxon>
        <taxon>Actinomycetes</taxon>
        <taxon>Kitasatosporales</taxon>
        <taxon>Streptomycetaceae</taxon>
        <taxon>Streptomyces</taxon>
    </lineage>
</organism>
<dbReference type="InterPro" id="IPR042070">
    <property type="entry name" value="PucR_C-HTH_sf"/>
</dbReference>
<dbReference type="InterPro" id="IPR025736">
    <property type="entry name" value="PucR_C-HTH_dom"/>
</dbReference>
<feature type="domain" description="PucR C-terminal helix-turn-helix" evidence="1">
    <location>
        <begin position="483"/>
        <end position="541"/>
    </location>
</feature>
<protein>
    <submittedName>
        <fullName evidence="2">Helix-turn-helix domain-containing protein</fullName>
    </submittedName>
</protein>